<feature type="binding site" evidence="4">
    <location>
        <position position="105"/>
    </location>
    <ligand>
        <name>pyridoxal 5'-phosphate</name>
        <dbReference type="ChEBI" id="CHEBI:597326"/>
    </ligand>
</feature>
<feature type="modified residue" description="N6-(pyridoxal phosphate)lysine" evidence="4">
    <location>
        <position position="244"/>
    </location>
</feature>
<gene>
    <name evidence="4 7" type="primary">kynU</name>
    <name evidence="7" type="ORF">GCM10023184_16650</name>
</gene>
<feature type="binding site" evidence="4">
    <location>
        <position position="221"/>
    </location>
    <ligand>
        <name>pyridoxal 5'-phosphate</name>
        <dbReference type="ChEBI" id="CHEBI:597326"/>
    </ligand>
</feature>
<dbReference type="InterPro" id="IPR015424">
    <property type="entry name" value="PyrdxlP-dep_Trfase"/>
</dbReference>
<comment type="caution">
    <text evidence="4">Lacks conserved residue(s) required for the propagation of feature annotation.</text>
</comment>
<comment type="subunit">
    <text evidence="4 6">Homodimer.</text>
</comment>
<organism evidence="7 8">
    <name type="scientific">Flaviaesturariibacter amylovorans</name>
    <dbReference type="NCBI Taxonomy" id="1084520"/>
    <lineage>
        <taxon>Bacteria</taxon>
        <taxon>Pseudomonadati</taxon>
        <taxon>Bacteroidota</taxon>
        <taxon>Chitinophagia</taxon>
        <taxon>Chitinophagales</taxon>
        <taxon>Chitinophagaceae</taxon>
        <taxon>Flaviaestuariibacter</taxon>
    </lineage>
</organism>
<comment type="pathway">
    <text evidence="4 6">Amino-acid degradation; L-kynurenine degradation; L-alanine and anthranilate from L-kynurenine: step 1/1.</text>
</comment>
<dbReference type="Gene3D" id="3.40.640.10">
    <property type="entry name" value="Type I PLP-dependent aspartate aminotransferase-like (Major domain)"/>
    <property type="match status" value="1"/>
</dbReference>
<feature type="binding site" evidence="4">
    <location>
        <position position="302"/>
    </location>
    <ligand>
        <name>pyridoxal 5'-phosphate</name>
        <dbReference type="ChEBI" id="CHEBI:597326"/>
    </ligand>
</feature>
<comment type="catalytic activity">
    <reaction evidence="6">
        <text>3-hydroxy-L-kynurenine + H2O = 3-hydroxyanthranilate + L-alanine + H(+)</text>
        <dbReference type="Rhea" id="RHEA:25143"/>
        <dbReference type="ChEBI" id="CHEBI:15377"/>
        <dbReference type="ChEBI" id="CHEBI:15378"/>
        <dbReference type="ChEBI" id="CHEBI:36559"/>
        <dbReference type="ChEBI" id="CHEBI:57972"/>
        <dbReference type="ChEBI" id="CHEBI:58125"/>
        <dbReference type="EC" id="3.7.1.3"/>
    </reaction>
</comment>
<dbReference type="SUPFAM" id="SSF53383">
    <property type="entry name" value="PLP-dependent transferases"/>
    <property type="match status" value="1"/>
</dbReference>
<comment type="pathway">
    <text evidence="4 6">Cofactor biosynthesis; NAD(+) biosynthesis; quinolinate from L-kynurenine: step 2/3.</text>
</comment>
<dbReference type="EMBL" id="BAABGY010000006">
    <property type="protein sequence ID" value="GAA4327394.1"/>
    <property type="molecule type" value="Genomic_DNA"/>
</dbReference>
<feature type="binding site" evidence="4">
    <location>
        <position position="274"/>
    </location>
    <ligand>
        <name>pyridoxal 5'-phosphate</name>
        <dbReference type="ChEBI" id="CHEBI:597326"/>
    </ligand>
</feature>
<dbReference type="InterPro" id="IPR010111">
    <property type="entry name" value="Kynureninase"/>
</dbReference>
<evidence type="ECO:0000313" key="7">
    <source>
        <dbReference type="EMBL" id="GAA4327394.1"/>
    </source>
</evidence>
<evidence type="ECO:0000256" key="2">
    <source>
        <dbReference type="ARBA" id="ARBA00022801"/>
    </source>
</evidence>
<dbReference type="Proteomes" id="UP001501725">
    <property type="component" value="Unassembled WGS sequence"/>
</dbReference>
<reference evidence="8" key="1">
    <citation type="journal article" date="2019" name="Int. J. Syst. Evol. Microbiol.">
        <title>The Global Catalogue of Microorganisms (GCM) 10K type strain sequencing project: providing services to taxonomists for standard genome sequencing and annotation.</title>
        <authorList>
            <consortium name="The Broad Institute Genomics Platform"/>
            <consortium name="The Broad Institute Genome Sequencing Center for Infectious Disease"/>
            <person name="Wu L."/>
            <person name="Ma J."/>
        </authorList>
    </citation>
    <scope>NUCLEOTIDE SEQUENCE [LARGE SCALE GENOMIC DNA]</scope>
    <source>
        <strain evidence="8">JCM 17919</strain>
    </source>
</reference>
<evidence type="ECO:0000256" key="4">
    <source>
        <dbReference type="HAMAP-Rule" id="MF_01970"/>
    </source>
</evidence>
<protein>
    <recommendedName>
        <fullName evidence="4 5">Kynureninase</fullName>
        <ecNumber evidence="4 5">3.7.1.3</ecNumber>
    </recommendedName>
    <alternativeName>
        <fullName evidence="4">L-kynurenine hydrolase</fullName>
    </alternativeName>
</protein>
<dbReference type="RefSeq" id="WP_345255013.1">
    <property type="nucleotide sequence ID" value="NZ_BAABGY010000006.1"/>
</dbReference>
<keyword evidence="2 4" id="KW-0378">Hydrolase</keyword>
<dbReference type="PANTHER" id="PTHR14084">
    <property type="entry name" value="KYNURENINASE"/>
    <property type="match status" value="1"/>
</dbReference>
<feature type="binding site" evidence="4">
    <location>
        <begin position="133"/>
        <end position="136"/>
    </location>
    <ligand>
        <name>pyridoxal 5'-phosphate</name>
        <dbReference type="ChEBI" id="CHEBI:597326"/>
    </ligand>
</feature>
<keyword evidence="1 4" id="KW-0662">Pyridine nucleotide biosynthesis</keyword>
<comment type="caution">
    <text evidence="7">The sequence shown here is derived from an EMBL/GenBank/DDBJ whole genome shotgun (WGS) entry which is preliminary data.</text>
</comment>
<evidence type="ECO:0000256" key="1">
    <source>
        <dbReference type="ARBA" id="ARBA00022642"/>
    </source>
</evidence>
<proteinExistence type="inferred from homology"/>
<comment type="catalytic activity">
    <reaction evidence="4 6">
        <text>L-kynurenine + H2O = anthranilate + L-alanine + H(+)</text>
        <dbReference type="Rhea" id="RHEA:16813"/>
        <dbReference type="ChEBI" id="CHEBI:15377"/>
        <dbReference type="ChEBI" id="CHEBI:15378"/>
        <dbReference type="ChEBI" id="CHEBI:16567"/>
        <dbReference type="ChEBI" id="CHEBI:57959"/>
        <dbReference type="ChEBI" id="CHEBI:57972"/>
        <dbReference type="EC" id="3.7.1.3"/>
    </reaction>
</comment>
<dbReference type="HAMAP" id="MF_01970">
    <property type="entry name" value="Kynureninase"/>
    <property type="match status" value="1"/>
</dbReference>
<dbReference type="PANTHER" id="PTHR14084:SF0">
    <property type="entry name" value="KYNURENINASE"/>
    <property type="match status" value="1"/>
</dbReference>
<dbReference type="InterPro" id="IPR015422">
    <property type="entry name" value="PyrdxlP-dep_Trfase_small"/>
</dbReference>
<evidence type="ECO:0000256" key="5">
    <source>
        <dbReference type="NCBIfam" id="TIGR01814"/>
    </source>
</evidence>
<dbReference type="Gene3D" id="3.90.1150.10">
    <property type="entry name" value="Aspartate Aminotransferase, domain 1"/>
    <property type="match status" value="1"/>
</dbReference>
<evidence type="ECO:0000256" key="6">
    <source>
        <dbReference type="PIRNR" id="PIRNR038800"/>
    </source>
</evidence>
<feature type="binding site" evidence="4">
    <location>
        <position position="243"/>
    </location>
    <ligand>
        <name>pyridoxal 5'-phosphate</name>
        <dbReference type="ChEBI" id="CHEBI:597326"/>
    </ligand>
</feature>
<keyword evidence="8" id="KW-1185">Reference proteome</keyword>
<comment type="similarity">
    <text evidence="4 6">Belongs to the kynureninase family.</text>
</comment>
<evidence type="ECO:0000256" key="3">
    <source>
        <dbReference type="ARBA" id="ARBA00022898"/>
    </source>
</evidence>
<sequence>MNYQNTLEFARQQDATDPLKEFRSRFHIPQHNGRDTVYFTGNSLGLQPKATRDYIGQELDDWARLGVEGHFHAQNPWLHYHELFPSLLAPIVGALPEEVVAMNQLTVNLHLLMATFYRPAKERYKILCEAKAFPSDQYAFESQARLHGYEPADAVIELAPREGEYHLRTEDILAAIDQYGHELALVIFGGVNYYSGQVFNMQAIADAAHNVGAFCGFDLAHAAGNIALRLHDWDVDFACWCSYKYLNSGPGSVAGAFIHQKHCTNPALPRMAGWWGYEKETRFQMKPLFKAIPTAEGWQLSNAPVLSMAAHRASLDLFAEAGMEALLAKSSALTGFLFHVLDDINAAQEVKMIEVITPRAEEAHGCQVSMLMLQKGRDVFKALSDRGVVADWREPNVIRVAPVPLYNSFEDVWTFGKIISEILGK</sequence>
<dbReference type="NCBIfam" id="TIGR01814">
    <property type="entry name" value="kynureninase"/>
    <property type="match status" value="1"/>
</dbReference>
<dbReference type="Pfam" id="PF22580">
    <property type="entry name" value="KYNU_C"/>
    <property type="match status" value="1"/>
</dbReference>
<comment type="function">
    <text evidence="4 6">Catalyzes the cleavage of L-kynurenine (L-Kyn) and L-3-hydroxykynurenine (L-3OHKyn) into anthranilic acid (AA) and 3-hydroxyanthranilic acid (3-OHAA), respectively.</text>
</comment>
<dbReference type="InterPro" id="IPR015421">
    <property type="entry name" value="PyrdxlP-dep_Trfase_major"/>
</dbReference>
<dbReference type="EC" id="3.7.1.3" evidence="4 5"/>
<feature type="binding site" evidence="4">
    <location>
        <position position="218"/>
    </location>
    <ligand>
        <name>pyridoxal 5'-phosphate</name>
        <dbReference type="ChEBI" id="CHEBI:597326"/>
    </ligand>
</feature>
<dbReference type="PIRSF" id="PIRSF038800">
    <property type="entry name" value="KYNU"/>
    <property type="match status" value="1"/>
</dbReference>
<keyword evidence="3 4" id="KW-0663">Pyridoxal phosphate</keyword>
<comment type="cofactor">
    <cofactor evidence="4 6">
        <name>pyridoxal 5'-phosphate</name>
        <dbReference type="ChEBI" id="CHEBI:597326"/>
    </cofactor>
</comment>
<evidence type="ECO:0000313" key="8">
    <source>
        <dbReference type="Proteomes" id="UP001501725"/>
    </source>
</evidence>
<accession>A0ABP8GN48</accession>
<name>A0ABP8GN48_9BACT</name>
<feature type="binding site" evidence="4">
    <location>
        <position position="106"/>
    </location>
    <ligand>
        <name>pyridoxal 5'-phosphate</name>
        <dbReference type="ChEBI" id="CHEBI:597326"/>
    </ligand>
</feature>